<keyword evidence="2" id="KW-1185">Reference proteome</keyword>
<dbReference type="EMBL" id="AZDX01000003">
    <property type="protein sequence ID" value="KRL08005.1"/>
    <property type="molecule type" value="Genomic_DNA"/>
</dbReference>
<dbReference type="GeneID" id="98309525"/>
<comment type="caution">
    <text evidence="1">The sequence shown here is derived from an EMBL/GenBank/DDBJ whole genome shotgun (WGS) entry which is preliminary data.</text>
</comment>
<protein>
    <submittedName>
        <fullName evidence="1">Uncharacterized protein</fullName>
    </submittedName>
</protein>
<dbReference type="RefSeq" id="WP_057868791.1">
    <property type="nucleotide sequence ID" value="NZ_AZDX01000003.1"/>
</dbReference>
<sequence>MSVEEYFRDELGTQVLVRINRSNIEIYGADKDAPSFSIDKSKDILNFIYKGALSVWKDFKPKETFSEGSDYYEFYDKKTDNNGYLSVSFANQKISFDRRYLQGETLLWYRFNKAKCQSFVFRVMDMLEVSK</sequence>
<dbReference type="STRING" id="1423759.FC92_GL001077"/>
<name>A0A0R1MS91_9LACO</name>
<organism evidence="1 2">
    <name type="scientific">Liquorilactobacillus hordei DSM 19519</name>
    <dbReference type="NCBI Taxonomy" id="1423759"/>
    <lineage>
        <taxon>Bacteria</taxon>
        <taxon>Bacillati</taxon>
        <taxon>Bacillota</taxon>
        <taxon>Bacilli</taxon>
        <taxon>Lactobacillales</taxon>
        <taxon>Lactobacillaceae</taxon>
        <taxon>Liquorilactobacillus</taxon>
    </lineage>
</organism>
<evidence type="ECO:0000313" key="1">
    <source>
        <dbReference type="EMBL" id="KRL08005.1"/>
    </source>
</evidence>
<dbReference type="PATRIC" id="fig|1423759.3.peg.1139"/>
<dbReference type="Proteomes" id="UP000051448">
    <property type="component" value="Unassembled WGS sequence"/>
</dbReference>
<dbReference type="AlphaFoldDB" id="A0A0R1MS91"/>
<gene>
    <name evidence="1" type="ORF">FC92_GL001077</name>
</gene>
<reference evidence="1 2" key="1">
    <citation type="journal article" date="2015" name="Genome Announc.">
        <title>Expanding the biotechnology potential of lactobacilli through comparative genomics of 213 strains and associated genera.</title>
        <authorList>
            <person name="Sun Z."/>
            <person name="Harris H.M."/>
            <person name="McCann A."/>
            <person name="Guo C."/>
            <person name="Argimon S."/>
            <person name="Zhang W."/>
            <person name="Yang X."/>
            <person name="Jeffery I.B."/>
            <person name="Cooney J.C."/>
            <person name="Kagawa T.F."/>
            <person name="Liu W."/>
            <person name="Song Y."/>
            <person name="Salvetti E."/>
            <person name="Wrobel A."/>
            <person name="Rasinkangas P."/>
            <person name="Parkhill J."/>
            <person name="Rea M.C."/>
            <person name="O'Sullivan O."/>
            <person name="Ritari J."/>
            <person name="Douillard F.P."/>
            <person name="Paul Ross R."/>
            <person name="Yang R."/>
            <person name="Briner A.E."/>
            <person name="Felis G.E."/>
            <person name="de Vos W.M."/>
            <person name="Barrangou R."/>
            <person name="Klaenhammer T.R."/>
            <person name="Caufield P.W."/>
            <person name="Cui Y."/>
            <person name="Zhang H."/>
            <person name="O'Toole P.W."/>
        </authorList>
    </citation>
    <scope>NUCLEOTIDE SEQUENCE [LARGE SCALE GENOMIC DNA]</scope>
    <source>
        <strain evidence="1 2">DSM 19519</strain>
    </source>
</reference>
<proteinExistence type="predicted"/>
<dbReference type="OrthoDB" id="2318077at2"/>
<accession>A0A0R1MS91</accession>
<evidence type="ECO:0000313" key="2">
    <source>
        <dbReference type="Proteomes" id="UP000051448"/>
    </source>
</evidence>